<dbReference type="EMBL" id="CAJNJA010085973">
    <property type="protein sequence ID" value="CAE7938284.1"/>
    <property type="molecule type" value="Genomic_DNA"/>
</dbReference>
<comment type="caution">
    <text evidence="8">The sequence shown here is derived from an EMBL/GenBank/DDBJ whole genome shotgun (WGS) entry which is preliminary data.</text>
</comment>
<dbReference type="InterPro" id="IPR043129">
    <property type="entry name" value="ATPase_NBD"/>
</dbReference>
<feature type="non-terminal residue" evidence="8">
    <location>
        <position position="286"/>
    </location>
</feature>
<evidence type="ECO:0000256" key="6">
    <source>
        <dbReference type="ARBA" id="ARBA00049360"/>
    </source>
</evidence>
<evidence type="ECO:0000256" key="5">
    <source>
        <dbReference type="ARBA" id="ARBA00023212"/>
    </source>
</evidence>
<dbReference type="Gene3D" id="2.30.36.70">
    <property type="entry name" value="Actin, Chain A, domain 2"/>
    <property type="match status" value="1"/>
</dbReference>
<accession>A0A813C5H6</accession>
<dbReference type="AlphaFoldDB" id="A0A813C5H6"/>
<keyword evidence="2" id="KW-0963">Cytoplasm</keyword>
<dbReference type="OrthoDB" id="5132116at2759"/>
<name>A0A813C5H6_9DINO</name>
<dbReference type="InterPro" id="IPR004000">
    <property type="entry name" value="Actin"/>
</dbReference>
<reference evidence="8" key="1">
    <citation type="submission" date="2021-02" db="EMBL/GenBank/DDBJ databases">
        <authorList>
            <person name="Dougan E. K."/>
            <person name="Rhodes N."/>
            <person name="Thang M."/>
            <person name="Chan C."/>
        </authorList>
    </citation>
    <scope>NUCLEOTIDE SEQUENCE</scope>
</reference>
<organism evidence="8 9">
    <name type="scientific">Symbiodinium necroappetens</name>
    <dbReference type="NCBI Taxonomy" id="1628268"/>
    <lineage>
        <taxon>Eukaryota</taxon>
        <taxon>Sar</taxon>
        <taxon>Alveolata</taxon>
        <taxon>Dinophyceae</taxon>
        <taxon>Suessiales</taxon>
        <taxon>Symbiodiniaceae</taxon>
        <taxon>Symbiodinium</taxon>
    </lineage>
</organism>
<dbReference type="GO" id="GO:0005524">
    <property type="term" value="F:ATP binding"/>
    <property type="evidence" value="ECO:0007669"/>
    <property type="project" value="UniProtKB-KW"/>
</dbReference>
<evidence type="ECO:0000256" key="4">
    <source>
        <dbReference type="ARBA" id="ARBA00022840"/>
    </source>
</evidence>
<dbReference type="FunFam" id="3.30.420.40:FF:000018">
    <property type="entry name" value="Actin-like protein (Centractin)"/>
    <property type="match status" value="1"/>
</dbReference>
<dbReference type="GO" id="GO:0120025">
    <property type="term" value="C:plasma membrane bounded cell projection"/>
    <property type="evidence" value="ECO:0007669"/>
    <property type="project" value="UniProtKB-ARBA"/>
</dbReference>
<dbReference type="InterPro" id="IPR020902">
    <property type="entry name" value="Actin/actin-like_CS"/>
</dbReference>
<evidence type="ECO:0000256" key="3">
    <source>
        <dbReference type="ARBA" id="ARBA00022741"/>
    </source>
</evidence>
<evidence type="ECO:0000256" key="1">
    <source>
        <dbReference type="ARBA" id="ARBA00004245"/>
    </source>
</evidence>
<dbReference type="FunFam" id="3.90.640.10:FF:000007">
    <property type="entry name" value="Actin like 7B"/>
    <property type="match status" value="1"/>
</dbReference>
<dbReference type="Proteomes" id="UP000601435">
    <property type="component" value="Unassembled WGS sequence"/>
</dbReference>
<dbReference type="SMART" id="SM00268">
    <property type="entry name" value="ACTIN"/>
    <property type="match status" value="1"/>
</dbReference>
<evidence type="ECO:0008006" key="10">
    <source>
        <dbReference type="Google" id="ProtNLM"/>
    </source>
</evidence>
<dbReference type="FunFam" id="3.30.420.40:FF:000205">
    <property type="entry name" value="Actin, alpha skeletal muscle"/>
    <property type="match status" value="1"/>
</dbReference>
<gene>
    <name evidence="8" type="ORF">SNEC2469_LOCUS33100</name>
</gene>
<dbReference type="Gene3D" id="3.90.640.10">
    <property type="entry name" value="Actin, Chain A, domain 4"/>
    <property type="match status" value="1"/>
</dbReference>
<evidence type="ECO:0000313" key="8">
    <source>
        <dbReference type="EMBL" id="CAE7938284.1"/>
    </source>
</evidence>
<keyword evidence="3" id="KW-0547">Nucleotide-binding</keyword>
<dbReference type="GO" id="GO:0005856">
    <property type="term" value="C:cytoskeleton"/>
    <property type="evidence" value="ECO:0007669"/>
    <property type="project" value="UniProtKB-SubCell"/>
</dbReference>
<keyword evidence="9" id="KW-1185">Reference proteome</keyword>
<dbReference type="Gene3D" id="3.30.420.40">
    <property type="match status" value="2"/>
</dbReference>
<evidence type="ECO:0000256" key="2">
    <source>
        <dbReference type="ARBA" id="ARBA00022490"/>
    </source>
</evidence>
<comment type="catalytic activity">
    <reaction evidence="6">
        <text>ATP + H2O = ADP + phosphate + H(+)</text>
        <dbReference type="Rhea" id="RHEA:13065"/>
        <dbReference type="ChEBI" id="CHEBI:15377"/>
        <dbReference type="ChEBI" id="CHEBI:15378"/>
        <dbReference type="ChEBI" id="CHEBI:30616"/>
        <dbReference type="ChEBI" id="CHEBI:43474"/>
        <dbReference type="ChEBI" id="CHEBI:456216"/>
    </reaction>
</comment>
<dbReference type="Pfam" id="PF00022">
    <property type="entry name" value="Actin"/>
    <property type="match status" value="1"/>
</dbReference>
<protein>
    <recommendedName>
        <fullName evidence="10">Actin</fullName>
    </recommendedName>
</protein>
<comment type="subcellular location">
    <subcellularLocation>
        <location evidence="1">Cytoplasm</location>
        <location evidence="1">Cytoskeleton</location>
    </subcellularLocation>
</comment>
<dbReference type="PANTHER" id="PTHR11937">
    <property type="entry name" value="ACTIN"/>
    <property type="match status" value="1"/>
</dbReference>
<proteinExistence type="inferred from homology"/>
<keyword evidence="4" id="KW-0067">ATP-binding</keyword>
<dbReference type="SUPFAM" id="SSF53067">
    <property type="entry name" value="Actin-like ATPase domain"/>
    <property type="match status" value="2"/>
</dbReference>
<dbReference type="PRINTS" id="PR00190">
    <property type="entry name" value="ACTIN"/>
</dbReference>
<comment type="similarity">
    <text evidence="7">Belongs to the actin family.</text>
</comment>
<evidence type="ECO:0000313" key="9">
    <source>
        <dbReference type="Proteomes" id="UP000601435"/>
    </source>
</evidence>
<keyword evidence="5" id="KW-0206">Cytoskeleton</keyword>
<evidence type="ECO:0000256" key="7">
    <source>
        <dbReference type="RuleBase" id="RU000487"/>
    </source>
</evidence>
<dbReference type="PROSITE" id="PS01132">
    <property type="entry name" value="ACTINS_ACT_LIKE"/>
    <property type="match status" value="1"/>
</dbReference>
<sequence>MSDEVVALVVDNGSGMCKAGFSGDDAPRTVFPSIIGRPKMPGIMVGMDQKDHLVGDEAQAKRGVLALKYPIEHGIVTNWDDMERIWHHTFYHELRASPEEHPVLLTEAPLNPKANRERMTQIMFETFGVPAMYVAIQAVLSLYSSGRTTGIVMDSGDGVSHTVPIYEGYALPHAIARLDLAGRDLTEYLMKIMMESGYSFSSSAEREIVRDIKEKLHHDWLSFLAVAVRRKLCYIALDFDSEMKSAAESSDKAKTYELPDGNIVSLQSERFRCAEVLFQPSLVGKE</sequence>
<dbReference type="GO" id="GO:0005737">
    <property type="term" value="C:cytoplasm"/>
    <property type="evidence" value="ECO:0007669"/>
    <property type="project" value="UniProtKB-ARBA"/>
</dbReference>